<dbReference type="SUPFAM" id="SSF56300">
    <property type="entry name" value="Metallo-dependent phosphatases"/>
    <property type="match status" value="1"/>
</dbReference>
<proteinExistence type="predicted"/>
<dbReference type="Pfam" id="PF13277">
    <property type="entry name" value="YmdB"/>
    <property type="match status" value="1"/>
</dbReference>
<feature type="non-terminal residue" evidence="1">
    <location>
        <position position="42"/>
    </location>
</feature>
<accession>X0YGU2</accession>
<evidence type="ECO:0008006" key="2">
    <source>
        <dbReference type="Google" id="ProtNLM"/>
    </source>
</evidence>
<dbReference type="EMBL" id="BARS01052860">
    <property type="protein sequence ID" value="GAG46417.1"/>
    <property type="molecule type" value="Genomic_DNA"/>
</dbReference>
<gene>
    <name evidence="1" type="ORF">S01H1_78530</name>
</gene>
<sequence length="42" mass="4624">MRILFIGDIVGKPGREAVEILLPKLKKKYKADLSIANAENVA</sequence>
<dbReference type="PANTHER" id="PTHR36303">
    <property type="entry name" value="2',3'-CYCLIC-NUCLEOTIDE 2'-PHOSPHODIESTERASE"/>
    <property type="match status" value="1"/>
</dbReference>
<dbReference type="GO" id="GO:0004113">
    <property type="term" value="F:2',3'-cyclic-nucleotide 3'-phosphodiesterase activity"/>
    <property type="evidence" value="ECO:0007669"/>
    <property type="project" value="TreeGrafter"/>
</dbReference>
<dbReference type="PANTHER" id="PTHR36303:SF1">
    <property type="entry name" value="2',3'-CYCLIC-NUCLEOTIDE 2'-PHOSPHODIESTERASE"/>
    <property type="match status" value="1"/>
</dbReference>
<evidence type="ECO:0000313" key="1">
    <source>
        <dbReference type="EMBL" id="GAG46417.1"/>
    </source>
</evidence>
<name>X0YGU2_9ZZZZ</name>
<dbReference type="InterPro" id="IPR005235">
    <property type="entry name" value="YmdB-like"/>
</dbReference>
<comment type="caution">
    <text evidence="1">The sequence shown here is derived from an EMBL/GenBank/DDBJ whole genome shotgun (WGS) entry which is preliminary data.</text>
</comment>
<reference evidence="1" key="1">
    <citation type="journal article" date="2014" name="Front. Microbiol.">
        <title>High frequency of phylogenetically diverse reductive dehalogenase-homologous genes in deep subseafloor sedimentary metagenomes.</title>
        <authorList>
            <person name="Kawai M."/>
            <person name="Futagami T."/>
            <person name="Toyoda A."/>
            <person name="Takaki Y."/>
            <person name="Nishi S."/>
            <person name="Hori S."/>
            <person name="Arai W."/>
            <person name="Tsubouchi T."/>
            <person name="Morono Y."/>
            <person name="Uchiyama I."/>
            <person name="Ito T."/>
            <person name="Fujiyama A."/>
            <person name="Inagaki F."/>
            <person name="Takami H."/>
        </authorList>
    </citation>
    <scope>NUCLEOTIDE SEQUENCE</scope>
    <source>
        <strain evidence="1">Expedition CK06-06</strain>
    </source>
</reference>
<dbReference type="InterPro" id="IPR029052">
    <property type="entry name" value="Metallo-depent_PP-like"/>
</dbReference>
<dbReference type="AlphaFoldDB" id="X0YGU2"/>
<organism evidence="1">
    <name type="scientific">marine sediment metagenome</name>
    <dbReference type="NCBI Taxonomy" id="412755"/>
    <lineage>
        <taxon>unclassified sequences</taxon>
        <taxon>metagenomes</taxon>
        <taxon>ecological metagenomes</taxon>
    </lineage>
</organism>
<protein>
    <recommendedName>
        <fullName evidence="2">Metallophosphoesterase</fullName>
    </recommendedName>
</protein>
<dbReference type="Gene3D" id="3.60.21.10">
    <property type="match status" value="1"/>
</dbReference>